<dbReference type="Proteomes" id="UP001163115">
    <property type="component" value="Chromosome"/>
</dbReference>
<dbReference type="RefSeq" id="WP_024836711.1">
    <property type="nucleotide sequence ID" value="NZ_CP113524.1"/>
</dbReference>
<evidence type="ECO:0000313" key="1">
    <source>
        <dbReference type="EMBL" id="WAJ25156.1"/>
    </source>
</evidence>
<name>A0ABY7AEX1_9FIRM</name>
<proteinExistence type="predicted"/>
<organism evidence="1 2">
    <name type="scientific">Lacrimispora xylanolytica</name>
    <dbReference type="NCBI Taxonomy" id="29375"/>
    <lineage>
        <taxon>Bacteria</taxon>
        <taxon>Bacillati</taxon>
        <taxon>Bacillota</taxon>
        <taxon>Clostridia</taxon>
        <taxon>Lachnospirales</taxon>
        <taxon>Lachnospiraceae</taxon>
        <taxon>Lacrimispora</taxon>
    </lineage>
</organism>
<accession>A0ABY7AEX1</accession>
<reference evidence="1" key="1">
    <citation type="submission" date="2022-11" db="EMBL/GenBank/DDBJ databases">
        <title>Lacrimispora xylanolytica sy1, complete genome.</title>
        <authorList>
            <person name="Choi S."/>
        </authorList>
    </citation>
    <scope>NUCLEOTIDE SEQUENCE</scope>
    <source>
        <strain evidence="1">Sy1</strain>
    </source>
</reference>
<sequence>MNMRALCVHNESLGSLIVLELDHMRYVDNIKSAKNGTYSGLMLYAGRVRYSIRDLSLETCNEICRKMLVQGYVDLSQYGEYEIW</sequence>
<gene>
    <name evidence="1" type="ORF">OW255_06500</name>
</gene>
<dbReference type="EMBL" id="CP113524">
    <property type="protein sequence ID" value="WAJ25156.1"/>
    <property type="molecule type" value="Genomic_DNA"/>
</dbReference>
<protein>
    <submittedName>
        <fullName evidence="1">Uncharacterized protein</fullName>
    </submittedName>
</protein>
<evidence type="ECO:0000313" key="2">
    <source>
        <dbReference type="Proteomes" id="UP001163115"/>
    </source>
</evidence>
<keyword evidence="2" id="KW-1185">Reference proteome</keyword>